<feature type="region of interest" description="Disordered" evidence="1">
    <location>
        <begin position="266"/>
        <end position="285"/>
    </location>
</feature>
<dbReference type="AlphaFoldDB" id="A0A2D0MWT7"/>
<protein>
    <submittedName>
        <fullName evidence="5">Uncharacterized protein</fullName>
    </submittedName>
</protein>
<dbReference type="PANTHER" id="PTHR43118:SF1">
    <property type="entry name" value="RHAMNOGALACTURONAN LYASE (EUROFUNG)"/>
    <property type="match status" value="1"/>
</dbReference>
<feature type="domain" description="Rhamnogalacturonan lyase family 11 C-terminal" evidence="4">
    <location>
        <begin position="122"/>
        <end position="600"/>
    </location>
</feature>
<feature type="signal peptide" evidence="2">
    <location>
        <begin position="1"/>
        <end position="19"/>
    </location>
</feature>
<dbReference type="Gene3D" id="2.60.40.10">
    <property type="entry name" value="Immunoglobulins"/>
    <property type="match status" value="1"/>
</dbReference>
<dbReference type="InterPro" id="IPR034641">
    <property type="entry name" value="RGL11"/>
</dbReference>
<dbReference type="InterPro" id="IPR049366">
    <property type="entry name" value="RGL11_C"/>
</dbReference>
<evidence type="ECO:0000313" key="5">
    <source>
        <dbReference type="EMBL" id="PHN00741.1"/>
    </source>
</evidence>
<accession>A0A2D0MWT7</accession>
<gene>
    <name evidence="5" type="ORF">CRP01_40710</name>
</gene>
<dbReference type="Pfam" id="PF21348">
    <property type="entry name" value="RGL11_C"/>
    <property type="match status" value="1"/>
</dbReference>
<reference evidence="5 6" key="1">
    <citation type="submission" date="2017-10" db="EMBL/GenBank/DDBJ databases">
        <title>The draft genome sequence of Lewinella nigricans NBRC 102662.</title>
        <authorList>
            <person name="Wang K."/>
        </authorList>
    </citation>
    <scope>NUCLEOTIDE SEQUENCE [LARGE SCALE GENOMIC DNA]</scope>
    <source>
        <strain evidence="5 6">NBRC 102662</strain>
    </source>
</reference>
<dbReference type="SUPFAM" id="SSF69318">
    <property type="entry name" value="Integrin alpha N-terminal domain"/>
    <property type="match status" value="1"/>
</dbReference>
<dbReference type="InterPro" id="IPR028994">
    <property type="entry name" value="Integrin_alpha_N"/>
</dbReference>
<keyword evidence="2" id="KW-0732">Signal</keyword>
<dbReference type="PANTHER" id="PTHR43118">
    <property type="entry name" value="RHAMNOGALACTURONAN LYASE (EUROFUNG)"/>
    <property type="match status" value="1"/>
</dbReference>
<evidence type="ECO:0000256" key="1">
    <source>
        <dbReference type="SAM" id="MobiDB-lite"/>
    </source>
</evidence>
<dbReference type="InterPro" id="IPR013783">
    <property type="entry name" value="Ig-like_fold"/>
</dbReference>
<evidence type="ECO:0000259" key="3">
    <source>
        <dbReference type="Pfam" id="PF18370"/>
    </source>
</evidence>
<dbReference type="Proteomes" id="UP000223913">
    <property type="component" value="Unassembled WGS sequence"/>
</dbReference>
<dbReference type="RefSeq" id="WP_099155860.1">
    <property type="nucleotide sequence ID" value="NZ_PDUD01000077.1"/>
</dbReference>
<feature type="chain" id="PRO_5012745310" evidence="2">
    <location>
        <begin position="20"/>
        <end position="601"/>
    </location>
</feature>
<dbReference type="Pfam" id="PF18370">
    <property type="entry name" value="RGI_lyase"/>
    <property type="match status" value="1"/>
</dbReference>
<evidence type="ECO:0000256" key="2">
    <source>
        <dbReference type="SAM" id="SignalP"/>
    </source>
</evidence>
<sequence>MRTILTFLCLLLMVNIQFGQTFQAEQLQRGLITIPQSDHNFLSWRMFPQDSSDNVTYRLLRDGAVITPTPLSGLTHYVDPAGSSDSEYVLQVLASGVVSETSDPVRPWAESYLEIPTRTPEGYTLNDASIGDLTGDGQFEIIVKMEKTAKDNSHAGYTDPVLLHAYTLTGTFLWSIDLGINIRAGAHYTQFMVFDLDGDGKAELACKTAPGTKDGRGHYLASGPAASDDDQADYRTDRGTILSGPEYLTVFSGTDGAELHTVYYTPRRHPDTENPTPAQQKATWGDDYGNRSDRFLAGVAYFDESPSLVMCRGYYTRTVLAAWDFRDGKLSQRWVFDSEPDWPDYGGQGAHSLSVGDVDGDGRDEIMYGAMAIDDDGSPLYSTRFQHGDATHLGDLLPGRAGLEFFMPHESAGKTHDGITNPGLHVRDAGTGEIIWTIDATGDIGRGLTANISDAYPGNEFWASHGLGVFDSQGRKISDNRPPINFAIWWDGDLVREILDHTEISKWYPDRTVSLLSVEDCRSNNGTKGTPALSGDLFGDWREEVIWRSKDNQSLRIYSTTIPTEFGLPSLSFDRQYRLALTWQNTAYNQPPHPSFFLGKK</sequence>
<proteinExistence type="predicted"/>
<dbReference type="EMBL" id="PDUD01000077">
    <property type="protein sequence ID" value="PHN00741.1"/>
    <property type="molecule type" value="Genomic_DNA"/>
</dbReference>
<evidence type="ECO:0000259" key="4">
    <source>
        <dbReference type="Pfam" id="PF21348"/>
    </source>
</evidence>
<feature type="domain" description="Rhamnogalacturonan I lyase beta-sheet" evidence="3">
    <location>
        <begin position="23"/>
        <end position="108"/>
    </location>
</feature>
<feature type="compositionally biased region" description="Polar residues" evidence="1">
    <location>
        <begin position="273"/>
        <end position="282"/>
    </location>
</feature>
<comment type="caution">
    <text evidence="5">The sequence shown here is derived from an EMBL/GenBank/DDBJ whole genome shotgun (WGS) entry which is preliminary data.</text>
</comment>
<evidence type="ECO:0000313" key="6">
    <source>
        <dbReference type="Proteomes" id="UP000223913"/>
    </source>
</evidence>
<name>A0A2D0MWT7_FLAN2</name>
<dbReference type="InterPro" id="IPR041624">
    <property type="entry name" value="RGI_lyase"/>
</dbReference>
<organism evidence="5 6">
    <name type="scientific">Flavilitoribacter nigricans (strain ATCC 23147 / DSM 23189 / NBRC 102662 / NCIMB 1420 / SS-2)</name>
    <name type="common">Lewinella nigricans</name>
    <dbReference type="NCBI Taxonomy" id="1122177"/>
    <lineage>
        <taxon>Bacteria</taxon>
        <taxon>Pseudomonadati</taxon>
        <taxon>Bacteroidota</taxon>
        <taxon>Saprospiria</taxon>
        <taxon>Saprospirales</taxon>
        <taxon>Lewinellaceae</taxon>
        <taxon>Flavilitoribacter</taxon>
    </lineage>
</organism>
<dbReference type="OrthoDB" id="9802318at2"/>
<dbReference type="CDD" id="cd10318">
    <property type="entry name" value="RGL11"/>
    <property type="match status" value="1"/>
</dbReference>
<keyword evidence="6" id="KW-1185">Reference proteome</keyword>